<evidence type="ECO:0000313" key="4">
    <source>
        <dbReference type="Proteomes" id="UP000324233"/>
    </source>
</evidence>
<proteinExistence type="predicted"/>
<keyword evidence="2" id="KW-0812">Transmembrane</keyword>
<evidence type="ECO:0000256" key="1">
    <source>
        <dbReference type="SAM" id="MobiDB-lite"/>
    </source>
</evidence>
<dbReference type="KEGG" id="agv:OJF2_55900"/>
<feature type="transmembrane region" description="Helical" evidence="2">
    <location>
        <begin position="84"/>
        <end position="103"/>
    </location>
</feature>
<reference evidence="3 4" key="1">
    <citation type="submission" date="2019-08" db="EMBL/GenBank/DDBJ databases">
        <title>Deep-cultivation of Planctomycetes and their phenomic and genomic characterization uncovers novel biology.</title>
        <authorList>
            <person name="Wiegand S."/>
            <person name="Jogler M."/>
            <person name="Boedeker C."/>
            <person name="Pinto D."/>
            <person name="Vollmers J."/>
            <person name="Rivas-Marin E."/>
            <person name="Kohn T."/>
            <person name="Peeters S.H."/>
            <person name="Heuer A."/>
            <person name="Rast P."/>
            <person name="Oberbeckmann S."/>
            <person name="Bunk B."/>
            <person name="Jeske O."/>
            <person name="Meyerdierks A."/>
            <person name="Storesund J.E."/>
            <person name="Kallscheuer N."/>
            <person name="Luecker S."/>
            <person name="Lage O.M."/>
            <person name="Pohl T."/>
            <person name="Merkel B.J."/>
            <person name="Hornburger P."/>
            <person name="Mueller R.-W."/>
            <person name="Bruemmer F."/>
            <person name="Labrenz M."/>
            <person name="Spormann A.M."/>
            <person name="Op den Camp H."/>
            <person name="Overmann J."/>
            <person name="Amann R."/>
            <person name="Jetten M.S.M."/>
            <person name="Mascher T."/>
            <person name="Medema M.H."/>
            <person name="Devos D.P."/>
            <person name="Kaster A.-K."/>
            <person name="Ovreas L."/>
            <person name="Rohde M."/>
            <person name="Galperin M.Y."/>
            <person name="Jogler C."/>
        </authorList>
    </citation>
    <scope>NUCLEOTIDE SEQUENCE [LARGE SCALE GENOMIC DNA]</scope>
    <source>
        <strain evidence="3 4">OJF2</strain>
    </source>
</reference>
<name>A0A5B9WA85_9BACT</name>
<feature type="transmembrane region" description="Helical" evidence="2">
    <location>
        <begin position="381"/>
        <end position="403"/>
    </location>
</feature>
<dbReference type="EMBL" id="CP042997">
    <property type="protein sequence ID" value="QEH37005.1"/>
    <property type="molecule type" value="Genomic_DNA"/>
</dbReference>
<keyword evidence="2" id="KW-1133">Transmembrane helix</keyword>
<evidence type="ECO:0000256" key="2">
    <source>
        <dbReference type="SAM" id="Phobius"/>
    </source>
</evidence>
<gene>
    <name evidence="3" type="ORF">OJF2_55900</name>
</gene>
<sequence>MDDPLYDREIDAYPAIAAPPAASSGDVDEFPGRDGGWGGPDPPGGTIRAVLSGLDLVEIVGLSISVGPLASAPIPVLVGVHSPFAAIPVITGLAVLPIVLVLVRRHRPSAIRVPPGVGEKSGPPRGTSPAPNAVELSTRRAGGISDTPSALPLSESSPSLRGARAVIWDDADCGLRIELFPKRSLQAEDIPWLVVACAASVLTGMPVIFESRWDPRRPVLLVLPVAVPALVAAISLGRVAYAWILHETMWLDGEAFLLSSDFAGFRRARRFHRANIGELRYRTPERDILVSVEPYRSIDGISFGRDLTPADADRILRAVKAWRAAATPPELSRRTARCRGRVDPYRGLAPAKAMGYSVEKEGGRLSLILPLGDLPRLRSDVLMVLTGAGTILPPTLGLIHFLANHGPSYRPRVQATLWLLHLATASAYVLVASGYVLLRSRLKMAVRIRIFRHQIELAPDVHVEAKGVIRSLALSWLRPDRRWDPRRPGTWPEPRVLLIRRLARIDSFHEVQGTEEHTFHAYNLQIEEADGSFFDLAEWLPRKQGPPKAVVLLSQHLRELLGVHGRDYGAAVAVL</sequence>
<feature type="transmembrane region" description="Helical" evidence="2">
    <location>
        <begin position="415"/>
        <end position="438"/>
    </location>
</feature>
<feature type="transmembrane region" description="Helical" evidence="2">
    <location>
        <begin position="221"/>
        <end position="241"/>
    </location>
</feature>
<dbReference type="AlphaFoldDB" id="A0A5B9WA85"/>
<organism evidence="3 4">
    <name type="scientific">Aquisphaera giovannonii</name>
    <dbReference type="NCBI Taxonomy" id="406548"/>
    <lineage>
        <taxon>Bacteria</taxon>
        <taxon>Pseudomonadati</taxon>
        <taxon>Planctomycetota</taxon>
        <taxon>Planctomycetia</taxon>
        <taxon>Isosphaerales</taxon>
        <taxon>Isosphaeraceae</taxon>
        <taxon>Aquisphaera</taxon>
    </lineage>
</organism>
<evidence type="ECO:0000313" key="3">
    <source>
        <dbReference type="EMBL" id="QEH37005.1"/>
    </source>
</evidence>
<feature type="region of interest" description="Disordered" evidence="1">
    <location>
        <begin position="113"/>
        <end position="134"/>
    </location>
</feature>
<feature type="region of interest" description="Disordered" evidence="1">
    <location>
        <begin position="18"/>
        <end position="44"/>
    </location>
</feature>
<keyword evidence="2" id="KW-0472">Membrane</keyword>
<dbReference type="Proteomes" id="UP000324233">
    <property type="component" value="Chromosome"/>
</dbReference>
<keyword evidence="4" id="KW-1185">Reference proteome</keyword>
<accession>A0A5B9WA85</accession>
<feature type="transmembrane region" description="Helical" evidence="2">
    <location>
        <begin position="190"/>
        <end position="209"/>
    </location>
</feature>
<protein>
    <submittedName>
        <fullName evidence="3">Uncharacterized protein</fullName>
    </submittedName>
</protein>